<evidence type="ECO:0000313" key="2">
    <source>
        <dbReference type="Proteomes" id="UP001153331"/>
    </source>
</evidence>
<proteinExistence type="predicted"/>
<dbReference type="EMBL" id="JAPHNI010001180">
    <property type="protein sequence ID" value="KAJ8106401.1"/>
    <property type="molecule type" value="Genomic_DNA"/>
</dbReference>
<comment type="caution">
    <text evidence="1">The sequence shown here is derived from an EMBL/GenBank/DDBJ whole genome shotgun (WGS) entry which is preliminary data.</text>
</comment>
<gene>
    <name evidence="1" type="ORF">OPT61_g9562</name>
</gene>
<sequence length="126" mass="13970">MERPPPHSIQAISAKRAGGKKVPKKYRKYHKKTSTQKKTGGHMASRAVHYIIKAVTQAMPCTAQRNADQAASPASRRVAQQVLHGTTPARHQLTGHDFGRRTRVRQTYDSPPDPAPGDKEPRRTDA</sequence>
<evidence type="ECO:0000313" key="1">
    <source>
        <dbReference type="EMBL" id="KAJ8106401.1"/>
    </source>
</evidence>
<organism evidence="1 2">
    <name type="scientific">Boeremia exigua</name>
    <dbReference type="NCBI Taxonomy" id="749465"/>
    <lineage>
        <taxon>Eukaryota</taxon>
        <taxon>Fungi</taxon>
        <taxon>Dikarya</taxon>
        <taxon>Ascomycota</taxon>
        <taxon>Pezizomycotina</taxon>
        <taxon>Dothideomycetes</taxon>
        <taxon>Pleosporomycetidae</taxon>
        <taxon>Pleosporales</taxon>
        <taxon>Pleosporineae</taxon>
        <taxon>Didymellaceae</taxon>
        <taxon>Boeremia</taxon>
    </lineage>
</organism>
<keyword evidence="2" id="KW-1185">Reference proteome</keyword>
<name>A0ACC2HTK9_9PLEO</name>
<protein>
    <submittedName>
        <fullName evidence="1">Uncharacterized protein</fullName>
    </submittedName>
</protein>
<reference evidence="1" key="1">
    <citation type="submission" date="2022-11" db="EMBL/GenBank/DDBJ databases">
        <title>Genome Sequence of Boeremia exigua.</title>
        <authorList>
            <person name="Buettner E."/>
        </authorList>
    </citation>
    <scope>NUCLEOTIDE SEQUENCE</scope>
    <source>
        <strain evidence="1">CU02</strain>
    </source>
</reference>
<dbReference type="Proteomes" id="UP001153331">
    <property type="component" value="Unassembled WGS sequence"/>
</dbReference>
<accession>A0ACC2HTK9</accession>